<evidence type="ECO:0000313" key="2">
    <source>
        <dbReference type="EMBL" id="SFL14974.1"/>
    </source>
</evidence>
<keyword evidence="3" id="KW-1185">Reference proteome</keyword>
<dbReference type="Pfam" id="PF14335">
    <property type="entry name" value="DUF4391"/>
    <property type="match status" value="1"/>
</dbReference>
<dbReference type="RefSeq" id="WP_090702296.1">
    <property type="nucleotide sequence ID" value="NZ_FOSP01000035.1"/>
</dbReference>
<gene>
    <name evidence="2" type="ORF">SAMN05216302_103526</name>
</gene>
<feature type="region of interest" description="Disordered" evidence="1">
    <location>
        <begin position="219"/>
        <end position="264"/>
    </location>
</feature>
<dbReference type="Proteomes" id="UP000199533">
    <property type="component" value="Unassembled WGS sequence"/>
</dbReference>
<evidence type="ECO:0000313" key="3">
    <source>
        <dbReference type="Proteomes" id="UP000199533"/>
    </source>
</evidence>
<dbReference type="EMBL" id="FOSP01000035">
    <property type="protein sequence ID" value="SFL14974.1"/>
    <property type="molecule type" value="Genomic_DNA"/>
</dbReference>
<organism evidence="2 3">
    <name type="scientific">Nitrosomonas aestuarii</name>
    <dbReference type="NCBI Taxonomy" id="52441"/>
    <lineage>
        <taxon>Bacteria</taxon>
        <taxon>Pseudomonadati</taxon>
        <taxon>Pseudomonadota</taxon>
        <taxon>Betaproteobacteria</taxon>
        <taxon>Nitrosomonadales</taxon>
        <taxon>Nitrosomonadaceae</taxon>
        <taxon>Nitrosomonas</taxon>
    </lineage>
</organism>
<dbReference type="OrthoDB" id="9805811at2"/>
<proteinExistence type="predicted"/>
<protein>
    <recommendedName>
        <fullName evidence="4">Methyl-accepting chemotaxis protein</fullName>
    </recommendedName>
</protein>
<dbReference type="AlphaFoldDB" id="A0A1I4FAR8"/>
<evidence type="ECO:0008006" key="4">
    <source>
        <dbReference type="Google" id="ProtNLM"/>
    </source>
</evidence>
<dbReference type="InterPro" id="IPR025503">
    <property type="entry name" value="DUF4391"/>
</dbReference>
<reference evidence="3" key="1">
    <citation type="submission" date="2016-10" db="EMBL/GenBank/DDBJ databases">
        <authorList>
            <person name="Varghese N."/>
            <person name="Submissions S."/>
        </authorList>
    </citation>
    <scope>NUCLEOTIDE SEQUENCE [LARGE SCALE GENOMIC DNA]</scope>
    <source>
        <strain evidence="3">Nm69</strain>
    </source>
</reference>
<dbReference type="STRING" id="52441.SAMN05216302_103526"/>
<accession>A0A1I4FAR8</accession>
<sequence length="264" mass="29913">MTVLIEFPVKAAFGRILPKEKIYAHVRPGKTIREKFVSQIGKIVWQYKLSPETVNLAAKKGVSEIEIFDLHLKTGELDEAVLLCIDKAIPFPLFFRLMYEAQIKTVAAFKRPSDADSNKWVVDGYFSSDWIPDSAECTPMPVALDLGKLYEQLLHQLMPLPPRSGESLKAQVERLDHVRSMQQEIIKMESRLNKEKQFNKKVELNAQLRQLKAELQKLTTEGTEKHGKNKNQFSGEAGPSVVKNPDIGFLEELTTESTKDHGHG</sequence>
<name>A0A1I4FAR8_9PROT</name>
<evidence type="ECO:0000256" key="1">
    <source>
        <dbReference type="SAM" id="MobiDB-lite"/>
    </source>
</evidence>